<organism evidence="1 2">
    <name type="scientific">Aspergillus sclerotialis</name>
    <dbReference type="NCBI Taxonomy" id="2070753"/>
    <lineage>
        <taxon>Eukaryota</taxon>
        <taxon>Fungi</taxon>
        <taxon>Dikarya</taxon>
        <taxon>Ascomycota</taxon>
        <taxon>Pezizomycotina</taxon>
        <taxon>Eurotiomycetes</taxon>
        <taxon>Eurotiomycetidae</taxon>
        <taxon>Eurotiales</taxon>
        <taxon>Aspergillaceae</taxon>
        <taxon>Aspergillus</taxon>
        <taxon>Aspergillus subgen. Polypaecilum</taxon>
    </lineage>
</organism>
<proteinExistence type="predicted"/>
<name>A0A3A2ZFV9_9EURO</name>
<comment type="caution">
    <text evidence="1">The sequence shown here is derived from an EMBL/GenBank/DDBJ whole genome shotgun (WGS) entry which is preliminary data.</text>
</comment>
<reference evidence="2" key="1">
    <citation type="submission" date="2017-02" db="EMBL/GenBank/DDBJ databases">
        <authorList>
            <person name="Tafer H."/>
            <person name="Lopandic K."/>
        </authorList>
    </citation>
    <scope>NUCLEOTIDE SEQUENCE [LARGE SCALE GENOMIC DNA]</scope>
    <source>
        <strain evidence="2">CBS 366.77</strain>
    </source>
</reference>
<keyword evidence="1" id="KW-0808">Transferase</keyword>
<dbReference type="SUPFAM" id="SSF53335">
    <property type="entry name" value="S-adenosyl-L-methionine-dependent methyltransferases"/>
    <property type="match status" value="1"/>
</dbReference>
<dbReference type="STRING" id="2070753.A0A3A2ZFV9"/>
<dbReference type="AlphaFoldDB" id="A0A3A2ZFV9"/>
<dbReference type="GO" id="GO:0008168">
    <property type="term" value="F:methyltransferase activity"/>
    <property type="evidence" value="ECO:0007669"/>
    <property type="project" value="UniProtKB-KW"/>
</dbReference>
<sequence length="78" mass="9347">APLNPWPKDRKLKELGRYYQLNMLECIEAYTLASFTRILGWDITEVNVFFADVRKELVDRKLHVYAKNYFVYGQKETE</sequence>
<dbReference type="EMBL" id="MVGC01002463">
    <property type="protein sequence ID" value="RJE16835.1"/>
    <property type="molecule type" value="Genomic_DNA"/>
</dbReference>
<keyword evidence="1" id="KW-0489">Methyltransferase</keyword>
<dbReference type="InterPro" id="IPR029063">
    <property type="entry name" value="SAM-dependent_MTases_sf"/>
</dbReference>
<dbReference type="GO" id="GO:0032259">
    <property type="term" value="P:methylation"/>
    <property type="evidence" value="ECO:0007669"/>
    <property type="project" value="UniProtKB-KW"/>
</dbReference>
<keyword evidence="2" id="KW-1185">Reference proteome</keyword>
<evidence type="ECO:0000313" key="2">
    <source>
        <dbReference type="Proteomes" id="UP000266188"/>
    </source>
</evidence>
<evidence type="ECO:0000313" key="1">
    <source>
        <dbReference type="EMBL" id="RJE16835.1"/>
    </source>
</evidence>
<accession>A0A3A2ZFV9</accession>
<gene>
    <name evidence="1" type="ORF">PHISCL_10828</name>
</gene>
<dbReference type="Proteomes" id="UP000266188">
    <property type="component" value="Unassembled WGS sequence"/>
</dbReference>
<feature type="non-terminal residue" evidence="1">
    <location>
        <position position="1"/>
    </location>
</feature>
<protein>
    <submittedName>
        <fullName evidence="1">Methyltransferase</fullName>
    </submittedName>
</protein>
<dbReference type="OrthoDB" id="2013972at2759"/>